<gene>
    <name evidence="1" type="ORF">BJ875DRAFT_436408</name>
</gene>
<dbReference type="AlphaFoldDB" id="A0A9P8CAL7"/>
<organism evidence="1 2">
    <name type="scientific">Amylocarpus encephaloides</name>
    <dbReference type="NCBI Taxonomy" id="45428"/>
    <lineage>
        <taxon>Eukaryota</taxon>
        <taxon>Fungi</taxon>
        <taxon>Dikarya</taxon>
        <taxon>Ascomycota</taxon>
        <taxon>Pezizomycotina</taxon>
        <taxon>Leotiomycetes</taxon>
        <taxon>Helotiales</taxon>
        <taxon>Helotiales incertae sedis</taxon>
        <taxon>Amylocarpus</taxon>
    </lineage>
</organism>
<comment type="caution">
    <text evidence="1">The sequence shown here is derived from an EMBL/GenBank/DDBJ whole genome shotgun (WGS) entry which is preliminary data.</text>
</comment>
<evidence type="ECO:0000313" key="2">
    <source>
        <dbReference type="Proteomes" id="UP000824998"/>
    </source>
</evidence>
<reference evidence="1" key="1">
    <citation type="journal article" date="2021" name="IMA Fungus">
        <title>Genomic characterization of three marine fungi, including Emericellopsis atlantica sp. nov. with signatures of a generalist lifestyle and marine biomass degradation.</title>
        <authorList>
            <person name="Hagestad O.C."/>
            <person name="Hou L."/>
            <person name="Andersen J.H."/>
            <person name="Hansen E.H."/>
            <person name="Altermark B."/>
            <person name="Li C."/>
            <person name="Kuhnert E."/>
            <person name="Cox R.J."/>
            <person name="Crous P.W."/>
            <person name="Spatafora J.W."/>
            <person name="Lail K."/>
            <person name="Amirebrahimi M."/>
            <person name="Lipzen A."/>
            <person name="Pangilinan J."/>
            <person name="Andreopoulos W."/>
            <person name="Hayes R.D."/>
            <person name="Ng V."/>
            <person name="Grigoriev I.V."/>
            <person name="Jackson S.A."/>
            <person name="Sutton T.D.S."/>
            <person name="Dobson A.D.W."/>
            <person name="Rama T."/>
        </authorList>
    </citation>
    <scope>NUCLEOTIDE SEQUENCE</scope>
    <source>
        <strain evidence="1">TRa018bII</strain>
    </source>
</reference>
<accession>A0A9P8CAL7</accession>
<name>A0A9P8CAL7_9HELO</name>
<protein>
    <submittedName>
        <fullName evidence="1">Uncharacterized protein</fullName>
    </submittedName>
</protein>
<sequence>MAWTRGWWIRMGRVRVRGWRGCERRRCAVLFGFRVVWGTTGRGGGAAGLVSGLGKRSRGRTLGVVSVGRRQRGLYDLDGTFSGGVRNALLPAGIFVLTYSLRKSFEKCISTIRGSCCDVKRMRFLGIKV</sequence>
<keyword evidence="2" id="KW-1185">Reference proteome</keyword>
<dbReference type="EMBL" id="MU251357">
    <property type="protein sequence ID" value="KAG9239652.1"/>
    <property type="molecule type" value="Genomic_DNA"/>
</dbReference>
<proteinExistence type="predicted"/>
<dbReference type="Proteomes" id="UP000824998">
    <property type="component" value="Unassembled WGS sequence"/>
</dbReference>
<evidence type="ECO:0000313" key="1">
    <source>
        <dbReference type="EMBL" id="KAG9239652.1"/>
    </source>
</evidence>